<dbReference type="EMBL" id="CP136865">
    <property type="protein sequence ID" value="WOJ95922.1"/>
    <property type="molecule type" value="Genomic_DNA"/>
</dbReference>
<keyword evidence="3" id="KW-1185">Reference proteome</keyword>
<reference evidence="2 3" key="1">
    <citation type="submission" date="2023-10" db="EMBL/GenBank/DDBJ databases">
        <title>Two novel species belonging to the OM43/NOR5 clade.</title>
        <authorList>
            <person name="Park M."/>
        </authorList>
    </citation>
    <scope>NUCLEOTIDE SEQUENCE [LARGE SCALE GENOMIC DNA]</scope>
    <source>
        <strain evidence="2 3">IMCC45268</strain>
    </source>
</reference>
<feature type="transmembrane region" description="Helical" evidence="1">
    <location>
        <begin position="270"/>
        <end position="293"/>
    </location>
</feature>
<name>A0ABZ0I8R8_9GAMM</name>
<keyword evidence="1" id="KW-0812">Transmembrane</keyword>
<dbReference type="NCBIfam" id="NF037970">
    <property type="entry name" value="vanZ_1"/>
    <property type="match status" value="1"/>
</dbReference>
<dbReference type="RefSeq" id="WP_407326614.1">
    <property type="nucleotide sequence ID" value="NZ_CP136865.1"/>
</dbReference>
<feature type="transmembrane region" description="Helical" evidence="1">
    <location>
        <begin position="23"/>
        <end position="47"/>
    </location>
</feature>
<dbReference type="Proteomes" id="UP001626549">
    <property type="component" value="Chromosome"/>
</dbReference>
<feature type="transmembrane region" description="Helical" evidence="1">
    <location>
        <begin position="190"/>
        <end position="210"/>
    </location>
</feature>
<keyword evidence="1" id="KW-0472">Membrane</keyword>
<keyword evidence="1" id="KW-1133">Transmembrane helix</keyword>
<evidence type="ECO:0000256" key="1">
    <source>
        <dbReference type="SAM" id="Phobius"/>
    </source>
</evidence>
<feature type="transmembrane region" description="Helical" evidence="1">
    <location>
        <begin position="222"/>
        <end position="242"/>
    </location>
</feature>
<organism evidence="2 3">
    <name type="scientific">Congregibacter brevis</name>
    <dbReference type="NCBI Taxonomy" id="3081201"/>
    <lineage>
        <taxon>Bacteria</taxon>
        <taxon>Pseudomonadati</taxon>
        <taxon>Pseudomonadota</taxon>
        <taxon>Gammaproteobacteria</taxon>
        <taxon>Cellvibrionales</taxon>
        <taxon>Halieaceae</taxon>
        <taxon>Congregibacter</taxon>
    </lineage>
</organism>
<protein>
    <submittedName>
        <fullName evidence="2">VanZ family protein</fullName>
    </submittedName>
</protein>
<evidence type="ECO:0000313" key="2">
    <source>
        <dbReference type="EMBL" id="WOJ95922.1"/>
    </source>
</evidence>
<proteinExistence type="predicted"/>
<feature type="transmembrane region" description="Helical" evidence="1">
    <location>
        <begin position="329"/>
        <end position="345"/>
    </location>
</feature>
<accession>A0ABZ0I8R8</accession>
<gene>
    <name evidence="2" type="ORF">R0137_11780</name>
</gene>
<evidence type="ECO:0000313" key="3">
    <source>
        <dbReference type="Proteomes" id="UP001626549"/>
    </source>
</evidence>
<sequence length="357" mass="39649">MNSAGTVVAETNMLSEFRYHQRLLRWLGVMLFIVSAWTLSTLIPSYLALAPAQTLSGQSLAWSLSQSITADLDDDRLQWAAERPGPHWASRALSFPAEAEFVRVEFCLNNDVPPETVAILLASVRDGRLDFNRQYRLNSFYSGARGECFKEPIPRRAGDGPAIFQIQLINGPASISLSSLDVTPLEENPVWRLTRMGMLTLGIVLVVLVLKDYVGARPRILVFAGLMTVLGILFGCCVSVSLKADIYELLTGGRSIDARYSMQALLQTQFPLGGFSLFTFMHAVLFCAATFFLGLARRYAWMDMLLLAPATETLQLFVPGRGPGTRDMLVDWFGVAVAVFLVFLLRRSQRVRALLED</sequence>